<dbReference type="EMBL" id="JBHSWV010000149">
    <property type="protein sequence ID" value="MFC6765426.1"/>
    <property type="molecule type" value="Genomic_DNA"/>
</dbReference>
<proteinExistence type="predicted"/>
<name>A0ABD5SP29_9EURY</name>
<sequence>MQTPEDTLTRLYEDVWNGSNPDTANELVHEEYHIHDRELAAEMQGPALYRALARGTRDIFPDMTVTIEDILGADEKVALRWTMTGTHEGGPMFGVEPTGQEVELTAIEINRFEDGKLIETWTQSDQLGLVQQLGGELEDS</sequence>
<keyword evidence="2" id="KW-1185">Reference proteome</keyword>
<gene>
    <name evidence="1" type="ORF">ACFQE6_10645</name>
</gene>
<comment type="caution">
    <text evidence="1">The sequence shown here is derived from an EMBL/GenBank/DDBJ whole genome shotgun (WGS) entry which is preliminary data.</text>
</comment>
<dbReference type="SUPFAM" id="SSF54427">
    <property type="entry name" value="NTF2-like"/>
    <property type="match status" value="1"/>
</dbReference>
<evidence type="ECO:0000313" key="2">
    <source>
        <dbReference type="Proteomes" id="UP001596383"/>
    </source>
</evidence>
<accession>A0ABD5SP29</accession>
<dbReference type="InterPro" id="IPR009959">
    <property type="entry name" value="Cyclase_SnoaL-like"/>
</dbReference>
<protein>
    <submittedName>
        <fullName evidence="1">Ester cyclase</fullName>
    </submittedName>
</protein>
<reference evidence="1 2" key="1">
    <citation type="journal article" date="2019" name="Int. J. Syst. Evol. Microbiol.">
        <title>The Global Catalogue of Microorganisms (GCM) 10K type strain sequencing project: providing services to taxonomists for standard genome sequencing and annotation.</title>
        <authorList>
            <consortium name="The Broad Institute Genomics Platform"/>
            <consortium name="The Broad Institute Genome Sequencing Center for Infectious Disease"/>
            <person name="Wu L."/>
            <person name="Ma J."/>
        </authorList>
    </citation>
    <scope>NUCLEOTIDE SEQUENCE [LARGE SCALE GENOMIC DNA]</scope>
    <source>
        <strain evidence="1 2">LMG 29247</strain>
    </source>
</reference>
<dbReference type="RefSeq" id="WP_273738447.1">
    <property type="nucleotide sequence ID" value="NZ_JAQIVI010000149.1"/>
</dbReference>
<dbReference type="AlphaFoldDB" id="A0ABD5SP29"/>
<evidence type="ECO:0000313" key="1">
    <source>
        <dbReference type="EMBL" id="MFC6765426.1"/>
    </source>
</evidence>
<dbReference type="Gene3D" id="3.10.450.50">
    <property type="match status" value="1"/>
</dbReference>
<dbReference type="Proteomes" id="UP001596383">
    <property type="component" value="Unassembled WGS sequence"/>
</dbReference>
<organism evidence="1 2">
    <name type="scientific">Natrinema soli</name>
    <dbReference type="NCBI Taxonomy" id="1930624"/>
    <lineage>
        <taxon>Archaea</taxon>
        <taxon>Methanobacteriati</taxon>
        <taxon>Methanobacteriota</taxon>
        <taxon>Stenosarchaea group</taxon>
        <taxon>Halobacteria</taxon>
        <taxon>Halobacteriales</taxon>
        <taxon>Natrialbaceae</taxon>
        <taxon>Natrinema</taxon>
    </lineage>
</organism>
<dbReference type="InterPro" id="IPR032710">
    <property type="entry name" value="NTF2-like_dom_sf"/>
</dbReference>
<dbReference type="PANTHER" id="PTHR38436:SF1">
    <property type="entry name" value="ESTER CYCLASE"/>
    <property type="match status" value="1"/>
</dbReference>
<dbReference type="PANTHER" id="PTHR38436">
    <property type="entry name" value="POLYKETIDE CYCLASE SNOAL-LIKE DOMAIN"/>
    <property type="match status" value="1"/>
</dbReference>
<dbReference type="Pfam" id="PF07366">
    <property type="entry name" value="SnoaL"/>
    <property type="match status" value="1"/>
</dbReference>